<dbReference type="PROSITE" id="PS51635">
    <property type="entry name" value="PNPLA"/>
    <property type="match status" value="1"/>
</dbReference>
<evidence type="ECO:0000259" key="3">
    <source>
        <dbReference type="PROSITE" id="PS51635"/>
    </source>
</evidence>
<feature type="domain" description="PNPLA" evidence="3">
    <location>
        <begin position="33"/>
        <end position="351"/>
    </location>
</feature>
<feature type="active site" description="Nucleophile" evidence="2">
    <location>
        <position position="88"/>
    </location>
</feature>
<keyword evidence="2" id="KW-0442">Lipid degradation</keyword>
<reference evidence="4 5" key="1">
    <citation type="submission" date="2018-10" db="EMBL/GenBank/DDBJ databases">
        <title>Genomic Encyclopedia of Archaeal and Bacterial Type Strains, Phase II (KMG-II): from individual species to whole genera.</title>
        <authorList>
            <person name="Goeker M."/>
        </authorList>
    </citation>
    <scope>NUCLEOTIDE SEQUENCE [LARGE SCALE GENOMIC DNA]</scope>
    <source>
        <strain evidence="4 5">DSM 25217</strain>
    </source>
</reference>
<keyword evidence="2" id="KW-0378">Hydrolase</keyword>
<comment type="caution">
    <text evidence="4">The sequence shown here is derived from an EMBL/GenBank/DDBJ whole genome shotgun (WGS) entry which is preliminary data.</text>
</comment>
<accession>A0A3M0CTD4</accession>
<dbReference type="GO" id="GO:0016787">
    <property type="term" value="F:hydrolase activity"/>
    <property type="evidence" value="ECO:0007669"/>
    <property type="project" value="UniProtKB-UniRule"/>
</dbReference>
<feature type="short sequence motif" description="GXSXG" evidence="2">
    <location>
        <begin position="86"/>
        <end position="90"/>
    </location>
</feature>
<feature type="short sequence motif" description="DGA/G" evidence="2">
    <location>
        <begin position="338"/>
        <end position="340"/>
    </location>
</feature>
<name>A0A3M0CTD4_9PROT</name>
<keyword evidence="1 2" id="KW-0443">Lipid metabolism</keyword>
<dbReference type="Proteomes" id="UP000271227">
    <property type="component" value="Unassembled WGS sequence"/>
</dbReference>
<dbReference type="InterPro" id="IPR002641">
    <property type="entry name" value="PNPLA_dom"/>
</dbReference>
<evidence type="ECO:0000256" key="1">
    <source>
        <dbReference type="ARBA" id="ARBA00023098"/>
    </source>
</evidence>
<proteinExistence type="predicted"/>
<dbReference type="EMBL" id="REFR01000009">
    <property type="protein sequence ID" value="RMB12297.1"/>
    <property type="molecule type" value="Genomic_DNA"/>
</dbReference>
<sequence>MTLPHEIDDIREWYPYDRSGPHAVPEKTFEFGLVLGGTVSAGAYTAGVLDFLIEALDCWHQEKERAQANDDTMVPRHHVKLRIITGASGGGVCGAIFAASCRHRFPPVKQVGTQTRISDRNPSVQSNPFYRTWVKTLDIGPLLEMSDIQADKPLKSLLNCRLLDDFSGFLVEYPRSLSPAGTHGLPMASAALRSWLEPHLKLAMTVTNLRGMPYSLTFPGDAGIDHAMRLHQDFMEFSVPTPGSDVPEYADPAPNFRTLEVDTDQILRSGDERERFRASALATGAFPFALEARDLSKQPIDYCYRFVTWLDKSMGSYVYGKPSPRDGMDDPYRFLAVDGGTLNNEPFEYARQALAGTNGRNPRSGLEANRAIVLIDPLNEPTAGQSTDEPKGEIGEAWENQAKIALATYHSLRGHAKFRPDEIGLMQDPTVYSRWMIAPKRGDTVSNKAIATSGLGAFLGFFSEAYRHHDFMLGRRNCQRFLRAHFGLPMDNNAIHHKEQRLLNPDKPNHSPIIPLYGSAADDAELCPWPSKVLAGADAFEDPIKRRMRAIYGKLKRQEIENFGMKAWLDIGWVLGGRSKLTKAVLKQINKAIDEVEAGPPSH</sequence>
<evidence type="ECO:0000256" key="2">
    <source>
        <dbReference type="PROSITE-ProRule" id="PRU01161"/>
    </source>
</evidence>
<dbReference type="Pfam" id="PF01734">
    <property type="entry name" value="Patatin"/>
    <property type="match status" value="1"/>
</dbReference>
<keyword evidence="5" id="KW-1185">Reference proteome</keyword>
<dbReference type="GO" id="GO:0016042">
    <property type="term" value="P:lipid catabolic process"/>
    <property type="evidence" value="ECO:0007669"/>
    <property type="project" value="UniProtKB-UniRule"/>
</dbReference>
<dbReference type="InParanoid" id="A0A3M0CTD4"/>
<evidence type="ECO:0000313" key="4">
    <source>
        <dbReference type="EMBL" id="RMB12297.1"/>
    </source>
</evidence>
<dbReference type="RefSeq" id="WP_170163602.1">
    <property type="nucleotide sequence ID" value="NZ_REFR01000009.1"/>
</dbReference>
<organism evidence="4 5">
    <name type="scientific">Eilatimonas milleporae</name>
    <dbReference type="NCBI Taxonomy" id="911205"/>
    <lineage>
        <taxon>Bacteria</taxon>
        <taxon>Pseudomonadati</taxon>
        <taxon>Pseudomonadota</taxon>
        <taxon>Alphaproteobacteria</taxon>
        <taxon>Kordiimonadales</taxon>
        <taxon>Kordiimonadaceae</taxon>
        <taxon>Eilatimonas</taxon>
    </lineage>
</organism>
<protein>
    <submittedName>
        <fullName evidence="4">Patatin-like phospholipase</fullName>
    </submittedName>
</protein>
<feature type="active site" description="Proton acceptor" evidence="2">
    <location>
        <position position="338"/>
    </location>
</feature>
<evidence type="ECO:0000313" key="5">
    <source>
        <dbReference type="Proteomes" id="UP000271227"/>
    </source>
</evidence>
<dbReference type="AlphaFoldDB" id="A0A3M0CTD4"/>
<gene>
    <name evidence="4" type="ORF">BXY39_0792</name>
</gene>
<dbReference type="InterPro" id="IPR016035">
    <property type="entry name" value="Acyl_Trfase/lysoPLipase"/>
</dbReference>
<comment type="caution">
    <text evidence="2">Lacks conserved residue(s) required for the propagation of feature annotation.</text>
</comment>
<dbReference type="SUPFAM" id="SSF52151">
    <property type="entry name" value="FabD/lysophospholipase-like"/>
    <property type="match status" value="1"/>
</dbReference>